<dbReference type="Proteomes" id="UP000504633">
    <property type="component" value="Unplaced"/>
</dbReference>
<dbReference type="OrthoDB" id="7846605at2759"/>
<reference evidence="3" key="1">
    <citation type="submission" date="2025-08" db="UniProtKB">
        <authorList>
            <consortium name="RefSeq"/>
        </authorList>
    </citation>
    <scope>IDENTIFICATION</scope>
    <source>
        <strain evidence="3">15085-1641.00</strain>
        <tissue evidence="3">Whole body</tissue>
    </source>
</reference>
<sequence length="58" mass="6819">MPSETQSKAKSPFLQFSSAAGSPETKRKMLLFRQLLKREIDRDMRPRKAVHVRRLSEF</sequence>
<evidence type="ECO:0000256" key="1">
    <source>
        <dbReference type="SAM" id="MobiDB-lite"/>
    </source>
</evidence>
<feature type="region of interest" description="Disordered" evidence="1">
    <location>
        <begin position="1"/>
        <end position="23"/>
    </location>
</feature>
<dbReference type="AlphaFoldDB" id="A0A6J1M198"/>
<dbReference type="GeneID" id="111600687"/>
<gene>
    <name evidence="3" type="primary">LOC111600687</name>
</gene>
<proteinExistence type="predicted"/>
<dbReference type="RefSeq" id="XP_023172712.1">
    <property type="nucleotide sequence ID" value="XM_023316944.2"/>
</dbReference>
<organism evidence="2 3">
    <name type="scientific">Drosophila hydei</name>
    <name type="common">Fruit fly</name>
    <dbReference type="NCBI Taxonomy" id="7224"/>
    <lineage>
        <taxon>Eukaryota</taxon>
        <taxon>Metazoa</taxon>
        <taxon>Ecdysozoa</taxon>
        <taxon>Arthropoda</taxon>
        <taxon>Hexapoda</taxon>
        <taxon>Insecta</taxon>
        <taxon>Pterygota</taxon>
        <taxon>Neoptera</taxon>
        <taxon>Endopterygota</taxon>
        <taxon>Diptera</taxon>
        <taxon>Brachycera</taxon>
        <taxon>Muscomorpha</taxon>
        <taxon>Ephydroidea</taxon>
        <taxon>Drosophilidae</taxon>
        <taxon>Drosophila</taxon>
    </lineage>
</organism>
<protein>
    <submittedName>
        <fullName evidence="3">Uncharacterized protein LOC111600687</fullName>
    </submittedName>
</protein>
<name>A0A6J1M198_DROHY</name>
<keyword evidence="2" id="KW-1185">Reference proteome</keyword>
<evidence type="ECO:0000313" key="3">
    <source>
        <dbReference type="RefSeq" id="XP_023172712.1"/>
    </source>
</evidence>
<dbReference type="KEGG" id="dhe:111600687"/>
<feature type="compositionally biased region" description="Polar residues" evidence="1">
    <location>
        <begin position="1"/>
        <end position="20"/>
    </location>
</feature>
<accession>A0A6J1M198</accession>
<evidence type="ECO:0000313" key="2">
    <source>
        <dbReference type="Proteomes" id="UP000504633"/>
    </source>
</evidence>